<evidence type="ECO:0000256" key="3">
    <source>
        <dbReference type="PROSITE-ProRule" id="PRU00339"/>
    </source>
</evidence>
<reference evidence="5" key="1">
    <citation type="journal article" date="2019" name="Int. J. Syst. Evol. Microbiol.">
        <title>The Global Catalogue of Microorganisms (GCM) 10K type strain sequencing project: providing services to taxonomists for standard genome sequencing and annotation.</title>
        <authorList>
            <consortium name="The Broad Institute Genomics Platform"/>
            <consortium name="The Broad Institute Genome Sequencing Center for Infectious Disease"/>
            <person name="Wu L."/>
            <person name="Ma J."/>
        </authorList>
    </citation>
    <scope>NUCLEOTIDE SEQUENCE [LARGE SCALE GENOMIC DNA]</scope>
    <source>
        <strain evidence="5">JCM 18326</strain>
    </source>
</reference>
<dbReference type="PROSITE" id="PS50005">
    <property type="entry name" value="TPR"/>
    <property type="match status" value="4"/>
</dbReference>
<dbReference type="SMART" id="SM00028">
    <property type="entry name" value="TPR"/>
    <property type="match status" value="9"/>
</dbReference>
<accession>A0ABP9DCH4</accession>
<organism evidence="4 5">
    <name type="scientific">Algivirga pacifica</name>
    <dbReference type="NCBI Taxonomy" id="1162670"/>
    <lineage>
        <taxon>Bacteria</taxon>
        <taxon>Pseudomonadati</taxon>
        <taxon>Bacteroidota</taxon>
        <taxon>Cytophagia</taxon>
        <taxon>Cytophagales</taxon>
        <taxon>Flammeovirgaceae</taxon>
        <taxon>Algivirga</taxon>
    </lineage>
</organism>
<keyword evidence="1" id="KW-0677">Repeat</keyword>
<dbReference type="EMBL" id="BAABJX010000033">
    <property type="protein sequence ID" value="GAA4837283.1"/>
    <property type="molecule type" value="Genomic_DNA"/>
</dbReference>
<proteinExistence type="predicted"/>
<evidence type="ECO:0000256" key="2">
    <source>
        <dbReference type="ARBA" id="ARBA00022803"/>
    </source>
</evidence>
<keyword evidence="2 3" id="KW-0802">TPR repeat</keyword>
<feature type="repeat" description="TPR" evidence="3">
    <location>
        <begin position="197"/>
        <end position="230"/>
    </location>
</feature>
<comment type="caution">
    <text evidence="4">The sequence shown here is derived from an EMBL/GenBank/DDBJ whole genome shotgun (WGS) entry which is preliminary data.</text>
</comment>
<protein>
    <recommendedName>
        <fullName evidence="6">Tfp pilus assembly protein PilF</fullName>
    </recommendedName>
</protein>
<keyword evidence="5" id="KW-1185">Reference proteome</keyword>
<dbReference type="InterPro" id="IPR011990">
    <property type="entry name" value="TPR-like_helical_dom_sf"/>
</dbReference>
<evidence type="ECO:0008006" key="6">
    <source>
        <dbReference type="Google" id="ProtNLM"/>
    </source>
</evidence>
<dbReference type="SUPFAM" id="SSF48452">
    <property type="entry name" value="TPR-like"/>
    <property type="match status" value="1"/>
</dbReference>
<dbReference type="PANTHER" id="PTHR44858:SF1">
    <property type="entry name" value="UDP-N-ACETYLGLUCOSAMINE--PEPTIDE N-ACETYLGLUCOSAMINYLTRANSFERASE SPINDLY-RELATED"/>
    <property type="match status" value="1"/>
</dbReference>
<gene>
    <name evidence="4" type="ORF">GCM10023331_23170</name>
</gene>
<evidence type="ECO:0000313" key="5">
    <source>
        <dbReference type="Proteomes" id="UP001500298"/>
    </source>
</evidence>
<evidence type="ECO:0000256" key="1">
    <source>
        <dbReference type="ARBA" id="ARBA00022737"/>
    </source>
</evidence>
<dbReference type="Gene3D" id="1.25.40.10">
    <property type="entry name" value="Tetratricopeptide repeat domain"/>
    <property type="match status" value="4"/>
</dbReference>
<sequence>MRNRLSHLLSIALLGLFIVSCSLQSERDQFFLKGKSKLEKRAFQEAARDFSEAIRLDSTFSEAYINRGVAYAELGNLEEALEDYQQALVLNDTSKDALFNRAIAYFEVGKYQKSLEDLNKAEQVGLRTVNLYVNRGMARQQLGDTEGALLDFEEAIVLQPENTSALVNKGYVHFSRQEYDLAEESFQKALVQDPKHADALNNIGMVAIEEKNYDKAIKYLTKALNINAAHPYYRSNRAYVLALSGEIEESRKDLKVSLFYQKDNSEALRNMGITYLQERNWEQAKVYLDSAATLNQFTPKLNYYQYLLYKGLKDKRKACTYLQKSVSMSENMLTDMDRNYCQ</sequence>
<dbReference type="PROSITE" id="PS51257">
    <property type="entry name" value="PROKAR_LIPOPROTEIN"/>
    <property type="match status" value="1"/>
</dbReference>
<dbReference type="Pfam" id="PF00515">
    <property type="entry name" value="TPR_1"/>
    <property type="match status" value="1"/>
</dbReference>
<dbReference type="Pfam" id="PF13424">
    <property type="entry name" value="TPR_12"/>
    <property type="match status" value="1"/>
</dbReference>
<dbReference type="InterPro" id="IPR050498">
    <property type="entry name" value="Ycf3"/>
</dbReference>
<evidence type="ECO:0000313" key="4">
    <source>
        <dbReference type="EMBL" id="GAA4837283.1"/>
    </source>
</evidence>
<dbReference type="InterPro" id="IPR019734">
    <property type="entry name" value="TPR_rpt"/>
</dbReference>
<feature type="repeat" description="TPR" evidence="3">
    <location>
        <begin position="61"/>
        <end position="94"/>
    </location>
</feature>
<dbReference type="PANTHER" id="PTHR44858">
    <property type="entry name" value="TETRATRICOPEPTIDE REPEAT PROTEIN 6"/>
    <property type="match status" value="1"/>
</dbReference>
<feature type="repeat" description="TPR" evidence="3">
    <location>
        <begin position="163"/>
        <end position="196"/>
    </location>
</feature>
<dbReference type="PROSITE" id="PS50293">
    <property type="entry name" value="TPR_REGION"/>
    <property type="match status" value="2"/>
</dbReference>
<feature type="repeat" description="TPR" evidence="3">
    <location>
        <begin position="129"/>
        <end position="162"/>
    </location>
</feature>
<dbReference type="Pfam" id="PF13181">
    <property type="entry name" value="TPR_8"/>
    <property type="match status" value="1"/>
</dbReference>
<name>A0ABP9DCH4_9BACT</name>
<dbReference type="RefSeq" id="WP_345371961.1">
    <property type="nucleotide sequence ID" value="NZ_BAABJX010000033.1"/>
</dbReference>
<dbReference type="Proteomes" id="UP001500298">
    <property type="component" value="Unassembled WGS sequence"/>
</dbReference>